<dbReference type="RefSeq" id="WP_003320258.1">
    <property type="nucleotide sequence ID" value="NZ_ARXZ02000004.1"/>
</dbReference>
<gene>
    <name evidence="2" type="ORF">BTCBT_002404</name>
</gene>
<feature type="transmembrane region" description="Helical" evidence="1">
    <location>
        <begin position="31"/>
        <end position="53"/>
    </location>
</feature>
<keyword evidence="1" id="KW-0812">Transmembrane</keyword>
<dbReference type="AlphaFoldDB" id="A0AAN4KQG9"/>
<evidence type="ECO:0000313" key="2">
    <source>
        <dbReference type="EMBL" id="ERI00849.1"/>
    </source>
</evidence>
<keyword evidence="1" id="KW-0472">Membrane</keyword>
<dbReference type="Proteomes" id="UP000013487">
    <property type="component" value="Unassembled WGS sequence"/>
</dbReference>
<proteinExistence type="predicted"/>
<evidence type="ECO:0000313" key="3">
    <source>
        <dbReference type="Proteomes" id="UP000013487"/>
    </source>
</evidence>
<name>A0AAN4KQG9_BACTU</name>
<protein>
    <submittedName>
        <fullName evidence="2">Uncharacterized protein</fullName>
    </submittedName>
</protein>
<comment type="caution">
    <text evidence="2">The sequence shown here is derived from an EMBL/GenBank/DDBJ whole genome shotgun (WGS) entry which is preliminary data.</text>
</comment>
<reference evidence="2 3" key="1">
    <citation type="journal article" date="2013" name="Genome Announc.">
        <title>Draft Genome Sequence of Bacillus thuringiensis var. thuringiensis Strain T01-328, a Brazilian Isolate That Produces a Soluble Pesticide Protein, Cry1Ia.</title>
        <authorList>
            <person name="Varani A.M."/>
            <person name="Lemos M.V."/>
            <person name="Fernandes C.C."/>
            <person name="Lemos E.G."/>
            <person name="Alves E.C."/>
            <person name="Desiderio J.A."/>
        </authorList>
    </citation>
    <scope>NUCLEOTIDE SEQUENCE [LARGE SCALE GENOMIC DNA]</scope>
    <source>
        <strain evidence="2 3">T01-328</strain>
    </source>
</reference>
<dbReference type="EMBL" id="ARXZ02000004">
    <property type="protein sequence ID" value="ERI00849.1"/>
    <property type="molecule type" value="Genomic_DNA"/>
</dbReference>
<evidence type="ECO:0000256" key="1">
    <source>
        <dbReference type="SAM" id="Phobius"/>
    </source>
</evidence>
<keyword evidence="1" id="KW-1133">Transmembrane helix</keyword>
<accession>A0AAN4KQG9</accession>
<organism evidence="2 3">
    <name type="scientific">Bacillus thuringiensis T01-328</name>
    <dbReference type="NCBI Taxonomy" id="1324966"/>
    <lineage>
        <taxon>Bacteria</taxon>
        <taxon>Bacillati</taxon>
        <taxon>Bacillota</taxon>
        <taxon>Bacilli</taxon>
        <taxon>Bacillales</taxon>
        <taxon>Bacillaceae</taxon>
        <taxon>Bacillus</taxon>
        <taxon>Bacillus cereus group</taxon>
    </lineage>
</organism>
<sequence>MVKIIIFGCIMIIAGFLMSFSKEEMKKHPIQMARSIGCILLVYVGIVLVAFLFKAI</sequence>